<dbReference type="NCBIfam" id="TIGR00231">
    <property type="entry name" value="small_GTP"/>
    <property type="match status" value="1"/>
</dbReference>
<dbReference type="GO" id="GO:0005525">
    <property type="term" value="F:GTP binding"/>
    <property type="evidence" value="ECO:0007669"/>
    <property type="project" value="InterPro"/>
</dbReference>
<dbReference type="CDD" id="cd00154">
    <property type="entry name" value="Rab"/>
    <property type="match status" value="1"/>
</dbReference>
<dbReference type="SUPFAM" id="SSF52540">
    <property type="entry name" value="P-loop containing nucleoside triphosphate hydrolases"/>
    <property type="match status" value="1"/>
</dbReference>
<dbReference type="FunFam" id="3.40.50.300:FF:001204">
    <property type="entry name" value="Small GTP-binding protein, putative"/>
    <property type="match status" value="1"/>
</dbReference>
<dbReference type="PROSITE" id="PS51419">
    <property type="entry name" value="RAB"/>
    <property type="match status" value="1"/>
</dbReference>
<sequence length="204" mass="23293">MSETTIDLKVLLLGNAYVGKSSLFDRFVNDSFSESQKATVGMAFGIKGIDIDEKRVFMGLWDTAGQEKFESITKMYYRNAKAAIVCYDITKQQTFDKIKFWISELKNEVPKCKIYLTGTKSDLIKEDKSNRIPKKTIINFSKKLDIKTFETSAKKDKGVSELFKEIAQDHLQQIEEEGEEDSDYLDDLGDYQIKEPNRKSGGCC</sequence>
<dbReference type="InterPro" id="IPR001806">
    <property type="entry name" value="Small_GTPase"/>
</dbReference>
<dbReference type="SMART" id="SM00176">
    <property type="entry name" value="RAN"/>
    <property type="match status" value="1"/>
</dbReference>
<evidence type="ECO:0000313" key="4">
    <source>
        <dbReference type="Proteomes" id="UP001146793"/>
    </source>
</evidence>
<accession>A0AAV7ZUQ9</accession>
<dbReference type="InterPro" id="IPR005225">
    <property type="entry name" value="Small_GTP-bd"/>
</dbReference>
<dbReference type="GO" id="GO:0003924">
    <property type="term" value="F:GTPase activity"/>
    <property type="evidence" value="ECO:0007669"/>
    <property type="project" value="InterPro"/>
</dbReference>
<dbReference type="EMBL" id="JANTQA010000023">
    <property type="protein sequence ID" value="KAJ3445040.1"/>
    <property type="molecule type" value="Genomic_DNA"/>
</dbReference>
<protein>
    <submittedName>
        <fullName evidence="3">Ras-related protein rab-24</fullName>
    </submittedName>
</protein>
<name>A0AAV7ZUQ9_9EUKA</name>
<dbReference type="InterPro" id="IPR027417">
    <property type="entry name" value="P-loop_NTPase"/>
</dbReference>
<dbReference type="PROSITE" id="PS51421">
    <property type="entry name" value="RAS"/>
    <property type="match status" value="1"/>
</dbReference>
<evidence type="ECO:0000313" key="3">
    <source>
        <dbReference type="EMBL" id="KAJ3445040.1"/>
    </source>
</evidence>
<keyword evidence="1" id="KW-0547">Nucleotide-binding</keyword>
<dbReference type="AlphaFoldDB" id="A0AAV7ZUQ9"/>
<dbReference type="PANTHER" id="PTHR47978">
    <property type="match status" value="1"/>
</dbReference>
<dbReference type="SMART" id="SM00174">
    <property type="entry name" value="RHO"/>
    <property type="match status" value="1"/>
</dbReference>
<organism evidence="3 4">
    <name type="scientific">Anaeramoeba flamelloides</name>
    <dbReference type="NCBI Taxonomy" id="1746091"/>
    <lineage>
        <taxon>Eukaryota</taxon>
        <taxon>Metamonada</taxon>
        <taxon>Anaeramoebidae</taxon>
        <taxon>Anaeramoeba</taxon>
    </lineage>
</organism>
<feature type="compositionally biased region" description="Acidic residues" evidence="2">
    <location>
        <begin position="175"/>
        <end position="189"/>
    </location>
</feature>
<dbReference type="SMART" id="SM00173">
    <property type="entry name" value="RAS"/>
    <property type="match status" value="1"/>
</dbReference>
<feature type="region of interest" description="Disordered" evidence="2">
    <location>
        <begin position="175"/>
        <end position="204"/>
    </location>
</feature>
<reference evidence="3" key="1">
    <citation type="submission" date="2022-08" db="EMBL/GenBank/DDBJ databases">
        <title>Novel sulphate-reducing endosymbionts in the free-living metamonad Anaeramoeba.</title>
        <authorList>
            <person name="Jerlstrom-Hultqvist J."/>
            <person name="Cepicka I."/>
            <person name="Gallot-Lavallee L."/>
            <person name="Salas-Leiva D."/>
            <person name="Curtis B.A."/>
            <person name="Zahonova K."/>
            <person name="Pipaliya S."/>
            <person name="Dacks J."/>
            <person name="Roger A.J."/>
        </authorList>
    </citation>
    <scope>NUCLEOTIDE SEQUENCE</scope>
    <source>
        <strain evidence="3">Busselton2</strain>
    </source>
</reference>
<proteinExistence type="predicted"/>
<dbReference type="Proteomes" id="UP001146793">
    <property type="component" value="Unassembled WGS sequence"/>
</dbReference>
<dbReference type="Gene3D" id="3.40.50.300">
    <property type="entry name" value="P-loop containing nucleotide triphosphate hydrolases"/>
    <property type="match status" value="1"/>
</dbReference>
<comment type="caution">
    <text evidence="3">The sequence shown here is derived from an EMBL/GenBank/DDBJ whole genome shotgun (WGS) entry which is preliminary data.</text>
</comment>
<dbReference type="Pfam" id="PF00071">
    <property type="entry name" value="Ras"/>
    <property type="match status" value="1"/>
</dbReference>
<evidence type="ECO:0000256" key="1">
    <source>
        <dbReference type="ARBA" id="ARBA00022741"/>
    </source>
</evidence>
<gene>
    <name evidence="3" type="ORF">M0812_10903</name>
</gene>
<dbReference type="PRINTS" id="PR00449">
    <property type="entry name" value="RASTRNSFRMNG"/>
</dbReference>
<evidence type="ECO:0000256" key="2">
    <source>
        <dbReference type="SAM" id="MobiDB-lite"/>
    </source>
</evidence>
<dbReference type="SMART" id="SM00175">
    <property type="entry name" value="RAB"/>
    <property type="match status" value="1"/>
</dbReference>